<comment type="caution">
    <text evidence="4">The sequence shown here is derived from an EMBL/GenBank/DDBJ whole genome shotgun (WGS) entry which is preliminary data.</text>
</comment>
<proteinExistence type="inferred from homology"/>
<feature type="domain" description="CBM56" evidence="3">
    <location>
        <begin position="501"/>
        <end position="590"/>
    </location>
</feature>
<dbReference type="PANTHER" id="PTHR10963:SF55">
    <property type="entry name" value="GLYCOSIDE HYDROLASE FAMILY 16 PROTEIN"/>
    <property type="match status" value="1"/>
</dbReference>
<name>A0A1S1NDQ2_9GAMM</name>
<comment type="similarity">
    <text evidence="1">Belongs to the glycosyl hydrolase 16 family.</text>
</comment>
<dbReference type="Proteomes" id="UP000180253">
    <property type="component" value="Unassembled WGS sequence"/>
</dbReference>
<sequence>MTLCVVTPTSASVGKLLWQDNFDSFNNEIWNVDIGDGCDQGICGWGNQELQWYHSDNVSITDIVGEPGNRGLLIEARKESIGGKGFSSGKVHSKNKVSIQYGMIETRMKVSSVDTGLWPAIWMLGTSTASWPAKGEIDIMEMGQSEQARTDAGFPNSDIDSYTGSNLIFYSDDACNSGNPTCAASVAWQTDNAHLSTTVLTDRFVTYRLYWTDTTIRFTVEDQGVEYSMFDQPFSISEESDEFNAPFYLLMNLAVGGNFTDAKMNHQVSAPLPGKMVVDYVRVYEYNGQGEVKVGNSTEPEQGTFGVYTDLTQTNNKLTVGVDSDIYVWNQNSLSLGNITPFEGEQVIAWDYRPNQWFGGGIQARQPTNMSEFADGELRFRIKIPKNVAFKVGISDTYSNENWLTFAANETRYGLTRDGDWAQAVVPIDELAGPLIALQSLKSHFSIASVDGQIPRAPFSMAIDDIIWTGGGVSTAPDSDNDGIADEVDLCPNTPANTQVDENGCAIVAGEFGISQLSTKSIRFYVNSNQWADVHYQINGGVQQNVRMNMNSGQNELVINGLNIGDEISYWFTYLKPNGAVDTKEQRFMISPATWM</sequence>
<evidence type="ECO:0000256" key="1">
    <source>
        <dbReference type="ARBA" id="ARBA00006865"/>
    </source>
</evidence>
<dbReference type="GO" id="GO:0030246">
    <property type="term" value="F:carbohydrate binding"/>
    <property type="evidence" value="ECO:0007669"/>
    <property type="project" value="UniProtKB-UniRule"/>
</dbReference>
<dbReference type="Pfam" id="PF22184">
    <property type="entry name" value="CBM_56"/>
    <property type="match status" value="1"/>
</dbReference>
<organism evidence="4 5">
    <name type="scientific">Pseudoalteromonas byunsanensis</name>
    <dbReference type="NCBI Taxonomy" id="327939"/>
    <lineage>
        <taxon>Bacteria</taxon>
        <taxon>Pseudomonadati</taxon>
        <taxon>Pseudomonadota</taxon>
        <taxon>Gammaproteobacteria</taxon>
        <taxon>Alteromonadales</taxon>
        <taxon>Pseudoalteromonadaceae</taxon>
        <taxon>Pseudoalteromonas</taxon>
    </lineage>
</organism>
<dbReference type="Gene3D" id="2.60.120.200">
    <property type="match status" value="1"/>
</dbReference>
<dbReference type="Gene3D" id="4.10.1080.10">
    <property type="entry name" value="TSP type-3 repeat"/>
    <property type="match status" value="1"/>
</dbReference>
<dbReference type="SUPFAM" id="SSF103647">
    <property type="entry name" value="TSP type-3 repeat"/>
    <property type="match status" value="1"/>
</dbReference>
<dbReference type="SUPFAM" id="SSF49899">
    <property type="entry name" value="Concanavalin A-like lectins/glucanases"/>
    <property type="match status" value="1"/>
</dbReference>
<evidence type="ECO:0000259" key="2">
    <source>
        <dbReference type="PROSITE" id="PS51762"/>
    </source>
</evidence>
<protein>
    <submittedName>
        <fullName evidence="4">Uncharacterized protein</fullName>
    </submittedName>
</protein>
<keyword evidence="5" id="KW-1185">Reference proteome</keyword>
<accession>A0A1S1NDQ2</accession>
<dbReference type="STRING" id="327939.BIW53_03970"/>
<dbReference type="Pfam" id="PF00722">
    <property type="entry name" value="Glyco_hydro_16"/>
    <property type="match status" value="1"/>
</dbReference>
<dbReference type="PANTHER" id="PTHR10963">
    <property type="entry name" value="GLYCOSYL HYDROLASE-RELATED"/>
    <property type="match status" value="1"/>
</dbReference>
<dbReference type="CDD" id="cd08023">
    <property type="entry name" value="GH16_laminarinase_like"/>
    <property type="match status" value="1"/>
</dbReference>
<dbReference type="GO" id="GO:0005975">
    <property type="term" value="P:carbohydrate metabolic process"/>
    <property type="evidence" value="ECO:0007669"/>
    <property type="project" value="InterPro"/>
</dbReference>
<dbReference type="EMBL" id="MNAN01000026">
    <property type="protein sequence ID" value="OHU96861.1"/>
    <property type="molecule type" value="Genomic_DNA"/>
</dbReference>
<dbReference type="InterPro" id="IPR013320">
    <property type="entry name" value="ConA-like_dom_sf"/>
</dbReference>
<dbReference type="GO" id="GO:0005509">
    <property type="term" value="F:calcium ion binding"/>
    <property type="evidence" value="ECO:0007669"/>
    <property type="project" value="InterPro"/>
</dbReference>
<dbReference type="InterPro" id="IPR050546">
    <property type="entry name" value="Glycosyl_Hydrlase_16"/>
</dbReference>
<dbReference type="GO" id="GO:0004553">
    <property type="term" value="F:hydrolase activity, hydrolyzing O-glycosyl compounds"/>
    <property type="evidence" value="ECO:0007669"/>
    <property type="project" value="InterPro"/>
</dbReference>
<dbReference type="PROSITE" id="PS52005">
    <property type="entry name" value="CBM56"/>
    <property type="match status" value="1"/>
</dbReference>
<dbReference type="InterPro" id="IPR047569">
    <property type="entry name" value="CBM56"/>
</dbReference>
<dbReference type="AlphaFoldDB" id="A0A1S1NDQ2"/>
<evidence type="ECO:0000313" key="5">
    <source>
        <dbReference type="Proteomes" id="UP000180253"/>
    </source>
</evidence>
<dbReference type="PROSITE" id="PS51762">
    <property type="entry name" value="GH16_2"/>
    <property type="match status" value="1"/>
</dbReference>
<gene>
    <name evidence="4" type="ORF">BIW53_03970</name>
</gene>
<dbReference type="InterPro" id="IPR000757">
    <property type="entry name" value="Beta-glucanase-like"/>
</dbReference>
<feature type="domain" description="GH16" evidence="2">
    <location>
        <begin position="16"/>
        <end position="289"/>
    </location>
</feature>
<evidence type="ECO:0000313" key="4">
    <source>
        <dbReference type="EMBL" id="OHU96861.1"/>
    </source>
</evidence>
<reference evidence="4 5" key="1">
    <citation type="submission" date="2016-10" db="EMBL/GenBank/DDBJ databases">
        <title>Pseudoalteromonas amylolytica sp. nov., isolated from the surface seawater.</title>
        <authorList>
            <person name="Wu Y.-H."/>
            <person name="Cheng H."/>
            <person name="Jin X.-B."/>
            <person name="Wang C.-S."/>
            <person name="Xu X.-W."/>
        </authorList>
    </citation>
    <scope>NUCLEOTIDE SEQUENCE [LARGE SCALE GENOMIC DNA]</scope>
    <source>
        <strain evidence="4 5">JCM 12483</strain>
    </source>
</reference>
<dbReference type="InterPro" id="IPR028974">
    <property type="entry name" value="TSP_type-3_rpt"/>
</dbReference>
<evidence type="ECO:0000259" key="3">
    <source>
        <dbReference type="PROSITE" id="PS52005"/>
    </source>
</evidence>